<evidence type="ECO:0000313" key="1">
    <source>
        <dbReference type="EMBL" id="KIK72104.1"/>
    </source>
</evidence>
<dbReference type="AlphaFoldDB" id="A0A0D0CXJ6"/>
<organism evidence="1 2">
    <name type="scientific">Paxillus rubicundulus Ve08.2h10</name>
    <dbReference type="NCBI Taxonomy" id="930991"/>
    <lineage>
        <taxon>Eukaryota</taxon>
        <taxon>Fungi</taxon>
        <taxon>Dikarya</taxon>
        <taxon>Basidiomycota</taxon>
        <taxon>Agaricomycotina</taxon>
        <taxon>Agaricomycetes</taxon>
        <taxon>Agaricomycetidae</taxon>
        <taxon>Boletales</taxon>
        <taxon>Paxilineae</taxon>
        <taxon>Paxillaceae</taxon>
        <taxon>Paxillus</taxon>
    </lineage>
</organism>
<dbReference type="EMBL" id="KN831232">
    <property type="protein sequence ID" value="KIK72104.1"/>
    <property type="molecule type" value="Genomic_DNA"/>
</dbReference>
<reference evidence="2" key="2">
    <citation type="submission" date="2015-01" db="EMBL/GenBank/DDBJ databases">
        <title>Evolutionary Origins and Diversification of the Mycorrhizal Mutualists.</title>
        <authorList>
            <consortium name="DOE Joint Genome Institute"/>
            <consortium name="Mycorrhizal Genomics Consortium"/>
            <person name="Kohler A."/>
            <person name="Kuo A."/>
            <person name="Nagy L.G."/>
            <person name="Floudas D."/>
            <person name="Copeland A."/>
            <person name="Barry K.W."/>
            <person name="Cichocki N."/>
            <person name="Veneault-Fourrey C."/>
            <person name="LaButti K."/>
            <person name="Lindquist E.A."/>
            <person name="Lipzen A."/>
            <person name="Lundell T."/>
            <person name="Morin E."/>
            <person name="Murat C."/>
            <person name="Riley R."/>
            <person name="Ohm R."/>
            <person name="Sun H."/>
            <person name="Tunlid A."/>
            <person name="Henrissat B."/>
            <person name="Grigoriev I.V."/>
            <person name="Hibbett D.S."/>
            <person name="Martin F."/>
        </authorList>
    </citation>
    <scope>NUCLEOTIDE SEQUENCE [LARGE SCALE GENOMIC DNA]</scope>
    <source>
        <strain evidence="2">Ve08.2h10</strain>
    </source>
</reference>
<accession>A0A0D0CXJ6</accession>
<protein>
    <submittedName>
        <fullName evidence="1">Unplaced genomic scaffold scaffold_6410, whole genome shotgun sequence</fullName>
    </submittedName>
</protein>
<dbReference type="HOGENOM" id="CLU_1619577_0_0_1"/>
<name>A0A0D0CXJ6_9AGAM</name>
<keyword evidence="2" id="KW-1185">Reference proteome</keyword>
<dbReference type="Proteomes" id="UP000054538">
    <property type="component" value="Unassembled WGS sequence"/>
</dbReference>
<reference evidence="1 2" key="1">
    <citation type="submission" date="2014-04" db="EMBL/GenBank/DDBJ databases">
        <authorList>
            <consortium name="DOE Joint Genome Institute"/>
            <person name="Kuo A."/>
            <person name="Kohler A."/>
            <person name="Jargeat P."/>
            <person name="Nagy L.G."/>
            <person name="Floudas D."/>
            <person name="Copeland A."/>
            <person name="Barry K.W."/>
            <person name="Cichocki N."/>
            <person name="Veneault-Fourrey C."/>
            <person name="LaButti K."/>
            <person name="Lindquist E.A."/>
            <person name="Lipzen A."/>
            <person name="Lundell T."/>
            <person name="Morin E."/>
            <person name="Murat C."/>
            <person name="Sun H."/>
            <person name="Tunlid A."/>
            <person name="Henrissat B."/>
            <person name="Grigoriev I.V."/>
            <person name="Hibbett D.S."/>
            <person name="Martin F."/>
            <person name="Nordberg H.P."/>
            <person name="Cantor M.N."/>
            <person name="Hua S.X."/>
        </authorList>
    </citation>
    <scope>NUCLEOTIDE SEQUENCE [LARGE SCALE GENOMIC DNA]</scope>
    <source>
        <strain evidence="1 2">Ve08.2h10</strain>
    </source>
</reference>
<evidence type="ECO:0000313" key="2">
    <source>
        <dbReference type="Proteomes" id="UP000054538"/>
    </source>
</evidence>
<dbReference type="InParanoid" id="A0A0D0CXJ6"/>
<gene>
    <name evidence="1" type="ORF">PAXRUDRAFT_22395</name>
</gene>
<proteinExistence type="predicted"/>
<sequence>MSPSIPGPSTISPTLYGSPMISSTAMAEEVWKWMEQNERAHGNKLTFDAVETQITLEEAHLNPSGPLDSTFKASNKFSAHLPNSAAWSGLGMDGPEMAGLRIDNPGIKGLRTSTLGFVGNGISNMGYFDLGISTIGFVGTGISAIGSVVSDMYPQHWDIYPWAF</sequence>